<dbReference type="Proteomes" id="UP000280726">
    <property type="component" value="Unassembled WGS sequence"/>
</dbReference>
<gene>
    <name evidence="1" type="ORF">EDD32_3524</name>
</gene>
<evidence type="ECO:0000313" key="2">
    <source>
        <dbReference type="Proteomes" id="UP000280726"/>
    </source>
</evidence>
<dbReference type="RefSeq" id="WP_123919579.1">
    <property type="nucleotide sequence ID" value="NZ_RKRA01000001.1"/>
</dbReference>
<dbReference type="EMBL" id="RKRA01000001">
    <property type="protein sequence ID" value="RPF28973.1"/>
    <property type="molecule type" value="Genomic_DNA"/>
</dbReference>
<evidence type="ECO:0000313" key="1">
    <source>
        <dbReference type="EMBL" id="RPF28973.1"/>
    </source>
</evidence>
<dbReference type="OrthoDB" id="5195446at2"/>
<proteinExistence type="predicted"/>
<keyword evidence="2" id="KW-1185">Reference proteome</keyword>
<name>A0A3N4ZA31_9MICO</name>
<sequence length="76" mass="8656">MTDLTTIKVTKAVRDRLKRQADEAHLSLGAHLARLADSADRQARFSALREAADRSPLDQAELEAWDVVEWDDPRER</sequence>
<comment type="caution">
    <text evidence="1">The sequence shown here is derived from an EMBL/GenBank/DDBJ whole genome shotgun (WGS) entry which is preliminary data.</text>
</comment>
<organism evidence="1 2">
    <name type="scientific">Georgenia muralis</name>
    <dbReference type="NCBI Taxonomy" id="154117"/>
    <lineage>
        <taxon>Bacteria</taxon>
        <taxon>Bacillati</taxon>
        <taxon>Actinomycetota</taxon>
        <taxon>Actinomycetes</taxon>
        <taxon>Micrococcales</taxon>
        <taxon>Bogoriellaceae</taxon>
        <taxon>Georgenia</taxon>
    </lineage>
</organism>
<accession>A0A3N4ZA31</accession>
<dbReference type="AlphaFoldDB" id="A0A3N4ZA31"/>
<reference evidence="1 2" key="1">
    <citation type="submission" date="2018-11" db="EMBL/GenBank/DDBJ databases">
        <title>Sequencing the genomes of 1000 actinobacteria strains.</title>
        <authorList>
            <person name="Klenk H.-P."/>
        </authorList>
    </citation>
    <scope>NUCLEOTIDE SEQUENCE [LARGE SCALE GENOMIC DNA]</scope>
    <source>
        <strain evidence="1 2">DSM 14418</strain>
    </source>
</reference>
<protein>
    <submittedName>
        <fullName evidence="1">Uncharacterized protein</fullName>
    </submittedName>
</protein>